<dbReference type="GO" id="GO:0000156">
    <property type="term" value="F:phosphorelay response regulator activity"/>
    <property type="evidence" value="ECO:0007669"/>
    <property type="project" value="TreeGrafter"/>
</dbReference>
<evidence type="ECO:0000259" key="5">
    <source>
        <dbReference type="PROSITE" id="PS50930"/>
    </source>
</evidence>
<gene>
    <name evidence="6" type="ORF">B1199_03375</name>
</gene>
<dbReference type="Pfam" id="PF04397">
    <property type="entry name" value="LytTR"/>
    <property type="match status" value="1"/>
</dbReference>
<dbReference type="SUPFAM" id="SSF52172">
    <property type="entry name" value="CheY-like"/>
    <property type="match status" value="1"/>
</dbReference>
<reference evidence="6 7" key="1">
    <citation type="submission" date="2017-02" db="EMBL/GenBank/DDBJ databases">
        <title>Pseudoalteromonas ulvae TC14 Genome.</title>
        <authorList>
            <person name="Molmeret M."/>
        </authorList>
    </citation>
    <scope>NUCLEOTIDE SEQUENCE [LARGE SCALE GENOMIC DNA]</scope>
    <source>
        <strain evidence="6">TC14</strain>
    </source>
</reference>
<keyword evidence="1" id="KW-0902">Two-component regulatory system</keyword>
<dbReference type="PROSITE" id="PS50930">
    <property type="entry name" value="HTH_LYTTR"/>
    <property type="match status" value="1"/>
</dbReference>
<evidence type="ECO:0000256" key="2">
    <source>
        <dbReference type="ARBA" id="ARBA00023125"/>
    </source>
</evidence>
<dbReference type="PANTHER" id="PTHR48111:SF17">
    <property type="entry name" value="TRANSCRIPTIONAL REGULATORY PROTEIN YPDB"/>
    <property type="match status" value="1"/>
</dbReference>
<dbReference type="EMBL" id="MWPV01000001">
    <property type="protein sequence ID" value="OUL59321.1"/>
    <property type="molecule type" value="Genomic_DNA"/>
</dbReference>
<evidence type="ECO:0000313" key="7">
    <source>
        <dbReference type="Proteomes" id="UP000194841"/>
    </source>
</evidence>
<sequence>MLNALIVDDEPLAHQVILHHLKAHSDIQVSGQCYNATDALCFLANHSIDLIFLDINMPALSGIELLKVLANRPQVIIISAYQEYALQGFELDVTDYLLKPVDAKRLSVALDKVRVRAQLNEPPAPVAPQDLSGHIVLKVEREKHKVAIKEISYLEAYGNYVKVWQGDTMTLANTTLKQLLTELPEAFFVQVHKSFVVNKQHITAFTTQSLQLATGQAIKIGKSYKASCQDLL</sequence>
<feature type="domain" description="Response regulatory" evidence="4">
    <location>
        <begin position="3"/>
        <end position="114"/>
    </location>
</feature>
<dbReference type="Gene3D" id="3.40.50.2300">
    <property type="match status" value="1"/>
</dbReference>
<keyword evidence="2 6" id="KW-0238">DNA-binding</keyword>
<comment type="caution">
    <text evidence="6">The sequence shown here is derived from an EMBL/GenBank/DDBJ whole genome shotgun (WGS) entry which is preliminary data.</text>
</comment>
<dbReference type="SMART" id="SM00448">
    <property type="entry name" value="REC"/>
    <property type="match status" value="1"/>
</dbReference>
<feature type="domain" description="HTH LytTR-type" evidence="5">
    <location>
        <begin position="135"/>
        <end position="232"/>
    </location>
</feature>
<dbReference type="GO" id="GO:0005829">
    <property type="term" value="C:cytosol"/>
    <property type="evidence" value="ECO:0007669"/>
    <property type="project" value="TreeGrafter"/>
</dbReference>
<dbReference type="InterPro" id="IPR007492">
    <property type="entry name" value="LytTR_DNA-bd_dom"/>
</dbReference>
<dbReference type="Gene3D" id="2.40.50.1020">
    <property type="entry name" value="LytTr DNA-binding domain"/>
    <property type="match status" value="1"/>
</dbReference>
<protein>
    <submittedName>
        <fullName evidence="6">DNA-binding response regulator</fullName>
    </submittedName>
</protein>
<dbReference type="PANTHER" id="PTHR48111">
    <property type="entry name" value="REGULATOR OF RPOS"/>
    <property type="match status" value="1"/>
</dbReference>
<dbReference type="GO" id="GO:0006355">
    <property type="term" value="P:regulation of DNA-templated transcription"/>
    <property type="evidence" value="ECO:0007669"/>
    <property type="project" value="TreeGrafter"/>
</dbReference>
<evidence type="ECO:0000313" key="6">
    <source>
        <dbReference type="EMBL" id="OUL59321.1"/>
    </source>
</evidence>
<evidence type="ECO:0000259" key="4">
    <source>
        <dbReference type="PROSITE" id="PS50110"/>
    </source>
</evidence>
<dbReference type="Proteomes" id="UP000194841">
    <property type="component" value="Unassembled WGS sequence"/>
</dbReference>
<evidence type="ECO:0000256" key="1">
    <source>
        <dbReference type="ARBA" id="ARBA00023012"/>
    </source>
</evidence>
<dbReference type="GO" id="GO:0000976">
    <property type="term" value="F:transcription cis-regulatory region binding"/>
    <property type="evidence" value="ECO:0007669"/>
    <property type="project" value="TreeGrafter"/>
</dbReference>
<dbReference type="RefSeq" id="WP_086742713.1">
    <property type="nucleotide sequence ID" value="NZ_MWPV01000001.1"/>
</dbReference>
<dbReference type="InterPro" id="IPR039420">
    <property type="entry name" value="WalR-like"/>
</dbReference>
<organism evidence="6 7">
    <name type="scientific">Pseudoalteromonas ulvae</name>
    <dbReference type="NCBI Taxonomy" id="107327"/>
    <lineage>
        <taxon>Bacteria</taxon>
        <taxon>Pseudomonadati</taxon>
        <taxon>Pseudomonadota</taxon>
        <taxon>Gammaproteobacteria</taxon>
        <taxon>Alteromonadales</taxon>
        <taxon>Pseudoalteromonadaceae</taxon>
        <taxon>Pseudoalteromonas</taxon>
    </lineage>
</organism>
<dbReference type="PROSITE" id="PS50110">
    <property type="entry name" value="RESPONSE_REGULATORY"/>
    <property type="match status" value="1"/>
</dbReference>
<accession>A0A244CUQ8</accession>
<dbReference type="InterPro" id="IPR001789">
    <property type="entry name" value="Sig_transdc_resp-reg_receiver"/>
</dbReference>
<keyword evidence="7" id="KW-1185">Reference proteome</keyword>
<keyword evidence="3" id="KW-0597">Phosphoprotein</keyword>
<feature type="modified residue" description="4-aspartylphosphate" evidence="3">
    <location>
        <position position="54"/>
    </location>
</feature>
<dbReference type="InterPro" id="IPR011006">
    <property type="entry name" value="CheY-like_superfamily"/>
</dbReference>
<proteinExistence type="predicted"/>
<dbReference type="GO" id="GO:0032993">
    <property type="term" value="C:protein-DNA complex"/>
    <property type="evidence" value="ECO:0007669"/>
    <property type="project" value="TreeGrafter"/>
</dbReference>
<dbReference type="OrthoDB" id="236568at2"/>
<dbReference type="SMART" id="SM00850">
    <property type="entry name" value="LytTR"/>
    <property type="match status" value="1"/>
</dbReference>
<evidence type="ECO:0000256" key="3">
    <source>
        <dbReference type="PROSITE-ProRule" id="PRU00169"/>
    </source>
</evidence>
<dbReference type="Pfam" id="PF00072">
    <property type="entry name" value="Response_reg"/>
    <property type="match status" value="1"/>
</dbReference>
<name>A0A244CUQ8_PSEDV</name>
<dbReference type="AlphaFoldDB" id="A0A244CUQ8"/>